<dbReference type="InterPro" id="IPR029063">
    <property type="entry name" value="SAM-dependent_MTases_sf"/>
</dbReference>
<evidence type="ECO:0000256" key="2">
    <source>
        <dbReference type="ARBA" id="ARBA00022603"/>
    </source>
</evidence>
<dbReference type="GO" id="GO:0032259">
    <property type="term" value="P:methylation"/>
    <property type="evidence" value="ECO:0007669"/>
    <property type="project" value="UniProtKB-KW"/>
</dbReference>
<dbReference type="GO" id="GO:0008610">
    <property type="term" value="P:lipid biosynthetic process"/>
    <property type="evidence" value="ECO:0007669"/>
    <property type="project" value="InterPro"/>
</dbReference>
<keyword evidence="5" id="KW-0443">Lipid metabolism</keyword>
<evidence type="ECO:0000256" key="7">
    <source>
        <dbReference type="SAM" id="MobiDB-lite"/>
    </source>
</evidence>
<evidence type="ECO:0000256" key="1">
    <source>
        <dbReference type="ARBA" id="ARBA00010815"/>
    </source>
</evidence>
<dbReference type="InterPro" id="IPR003333">
    <property type="entry name" value="CMAS"/>
</dbReference>
<dbReference type="InterPro" id="IPR050723">
    <property type="entry name" value="CFA/CMAS"/>
</dbReference>
<feature type="active site" evidence="6">
    <location>
        <position position="373"/>
    </location>
</feature>
<keyword evidence="3 8" id="KW-0808">Transferase</keyword>
<evidence type="ECO:0000256" key="4">
    <source>
        <dbReference type="ARBA" id="ARBA00022691"/>
    </source>
</evidence>
<comment type="similarity">
    <text evidence="1">Belongs to the CFA/CMAS family.</text>
</comment>
<accession>A0A0S4XJ92</accession>
<evidence type="ECO:0000256" key="6">
    <source>
        <dbReference type="PIRSR" id="PIRSR003085-1"/>
    </source>
</evidence>
<dbReference type="CDD" id="cd02440">
    <property type="entry name" value="AdoMet_MTases"/>
    <property type="match status" value="1"/>
</dbReference>
<dbReference type="SUPFAM" id="SSF53335">
    <property type="entry name" value="S-adenosyl-L-methionine-dependent methyltransferases"/>
    <property type="match status" value="1"/>
</dbReference>
<evidence type="ECO:0000256" key="3">
    <source>
        <dbReference type="ARBA" id="ARBA00022679"/>
    </source>
</evidence>
<sequence>MRPLTQTTTEAVEDALSMSTTESLVPSQGSHRDDSARRYIEQLLAQADVRIDGTRPWDIRLHDPGVPARVLALGSLGLGEAYMDGHWDCAHLDQLFDRLLRARLDRTVRGMSAVLHHLRARLFNRQTVRRAWQVGHTHYDLGNDFYAAMLDARMTYTCGFWEGCGTLDEAQAHKLDLVCRKLGLQPGMRVLDIGCGWGSFMRFAAKRYGVQCTGVTISAEQAGFVRAQCAGLPIETRLADYRDLDGRFDRIVSLGMFEHVGRKNHAAYMRVAERCLADDGLFLLHTIGRNESGHGTDPWIDRYIFPNGELPTLADIGLACEDRFVVEDLHNFGADYDRTLMAWHANFEAAWPAFSRTLGPRFHRMWRYYLLSCAGAFRARDLQLWQWVLSKPGRSGVYRRVSTTR</sequence>
<reference evidence="8" key="1">
    <citation type="submission" date="2015-10" db="EMBL/GenBank/DDBJ databases">
        <authorList>
            <person name="Gilbert D.G."/>
        </authorList>
    </citation>
    <scope>NUCLEOTIDE SEQUENCE</scope>
    <source>
        <strain evidence="8">Phyl III-seqv23</strain>
    </source>
</reference>
<dbReference type="AlphaFoldDB" id="A0A0S4XJ92"/>
<dbReference type="EC" id="2.1.1.79" evidence="8"/>
<gene>
    <name evidence="8" type="primary">cfa</name>
    <name evidence="8" type="ORF">RD1301_v1_4400002</name>
</gene>
<proteinExistence type="inferred from homology"/>
<dbReference type="PANTHER" id="PTHR43667">
    <property type="entry name" value="CYCLOPROPANE-FATTY-ACYL-PHOSPHOLIPID SYNTHASE"/>
    <property type="match status" value="1"/>
</dbReference>
<dbReference type="GO" id="GO:0008825">
    <property type="term" value="F:cyclopropane-fatty-acyl-phospholipid synthase activity"/>
    <property type="evidence" value="ECO:0007669"/>
    <property type="project" value="UniProtKB-EC"/>
</dbReference>
<name>A0A0S4XJ92_RALSL</name>
<dbReference type="PANTHER" id="PTHR43667:SF1">
    <property type="entry name" value="CYCLOPROPANE-FATTY-ACYL-PHOSPHOLIPID SYNTHASE"/>
    <property type="match status" value="1"/>
</dbReference>
<evidence type="ECO:0000256" key="5">
    <source>
        <dbReference type="ARBA" id="ARBA00023098"/>
    </source>
</evidence>
<feature type="compositionally biased region" description="Polar residues" evidence="7">
    <location>
        <begin position="17"/>
        <end position="29"/>
    </location>
</feature>
<dbReference type="Gene3D" id="3.40.50.150">
    <property type="entry name" value="Vaccinia Virus protein VP39"/>
    <property type="match status" value="1"/>
</dbReference>
<evidence type="ECO:0000313" key="8">
    <source>
        <dbReference type="EMBL" id="CUV63985.1"/>
    </source>
</evidence>
<protein>
    <submittedName>
        <fullName evidence="8">Cyclopropane fatty acyl phospholipid synthase (Unsaturated-phospholipid methyltransferase)</fullName>
        <ecNumber evidence="8">2.1.1.79</ecNumber>
    </submittedName>
</protein>
<feature type="compositionally biased region" description="Polar residues" evidence="7">
    <location>
        <begin position="1"/>
        <end position="10"/>
    </location>
</feature>
<dbReference type="NCBIfam" id="NF008686">
    <property type="entry name" value="PRK11705.1"/>
    <property type="match status" value="1"/>
</dbReference>
<feature type="region of interest" description="Disordered" evidence="7">
    <location>
        <begin position="1"/>
        <end position="33"/>
    </location>
</feature>
<keyword evidence="4" id="KW-0949">S-adenosyl-L-methionine</keyword>
<organism evidence="8">
    <name type="scientific">Ralstonia solanacearum</name>
    <name type="common">Pseudomonas solanacearum</name>
    <dbReference type="NCBI Taxonomy" id="305"/>
    <lineage>
        <taxon>Bacteria</taxon>
        <taxon>Pseudomonadati</taxon>
        <taxon>Pseudomonadota</taxon>
        <taxon>Betaproteobacteria</taxon>
        <taxon>Burkholderiales</taxon>
        <taxon>Burkholderiaceae</taxon>
        <taxon>Ralstonia</taxon>
        <taxon>Ralstonia solanacearum species complex</taxon>
    </lineage>
</organism>
<dbReference type="Pfam" id="PF02353">
    <property type="entry name" value="CMAS"/>
    <property type="match status" value="1"/>
</dbReference>
<dbReference type="PIRSF" id="PIRSF003085">
    <property type="entry name" value="CMAS"/>
    <property type="match status" value="1"/>
</dbReference>
<keyword evidence="2 8" id="KW-0489">Methyltransferase</keyword>
<dbReference type="EMBL" id="LN899822">
    <property type="protein sequence ID" value="CUV63985.1"/>
    <property type="molecule type" value="Genomic_DNA"/>
</dbReference>